<feature type="compositionally biased region" description="Low complexity" evidence="10">
    <location>
        <begin position="172"/>
        <end position="195"/>
    </location>
</feature>
<protein>
    <submittedName>
        <fullName evidence="12">Oidioi.mRNA.OKI2018_I69.chr1.g2742.t2.cds</fullName>
    </submittedName>
</protein>
<evidence type="ECO:0000256" key="4">
    <source>
        <dbReference type="ARBA" id="ARBA00022771"/>
    </source>
</evidence>
<feature type="compositionally biased region" description="Polar residues" evidence="10">
    <location>
        <begin position="100"/>
        <end position="142"/>
    </location>
</feature>
<keyword evidence="4 7" id="KW-0863">Zinc-finger</keyword>
<dbReference type="InterPro" id="IPR003822">
    <property type="entry name" value="PAH"/>
</dbReference>
<dbReference type="InterPro" id="IPR013194">
    <property type="entry name" value="HDAC_interact_dom"/>
</dbReference>
<gene>
    <name evidence="12" type="ORF">OKIOD_LOCUS11507</name>
</gene>
<evidence type="ECO:0000256" key="5">
    <source>
        <dbReference type="ARBA" id="ARBA00022833"/>
    </source>
</evidence>
<evidence type="ECO:0000256" key="7">
    <source>
        <dbReference type="PROSITE-ProRule" id="PRU00175"/>
    </source>
</evidence>
<name>A0ABN7SYX2_OIKDI</name>
<evidence type="ECO:0000256" key="6">
    <source>
        <dbReference type="ARBA" id="ARBA00023242"/>
    </source>
</evidence>
<feature type="region of interest" description="Disordered" evidence="10">
    <location>
        <begin position="90"/>
        <end position="197"/>
    </location>
</feature>
<dbReference type="PANTHER" id="PTHR12346">
    <property type="entry name" value="SIN3B-RELATED"/>
    <property type="match status" value="1"/>
</dbReference>
<feature type="region of interest" description="Disordered" evidence="10">
    <location>
        <begin position="459"/>
        <end position="487"/>
    </location>
</feature>
<keyword evidence="13" id="KW-1185">Reference proteome</keyword>
<organism evidence="12 13">
    <name type="scientific">Oikopleura dioica</name>
    <name type="common">Tunicate</name>
    <dbReference type="NCBI Taxonomy" id="34765"/>
    <lineage>
        <taxon>Eukaryota</taxon>
        <taxon>Metazoa</taxon>
        <taxon>Chordata</taxon>
        <taxon>Tunicata</taxon>
        <taxon>Appendicularia</taxon>
        <taxon>Copelata</taxon>
        <taxon>Oikopleuridae</taxon>
        <taxon>Oikopleura</taxon>
    </lineage>
</organism>
<evidence type="ECO:0000256" key="1">
    <source>
        <dbReference type="ARBA" id="ARBA00004123"/>
    </source>
</evidence>
<keyword evidence="9" id="KW-0175">Coiled coil</keyword>
<dbReference type="Pfam" id="PF08295">
    <property type="entry name" value="Sin3_corepress"/>
    <property type="match status" value="1"/>
</dbReference>
<feature type="region of interest" description="Disordered" evidence="10">
    <location>
        <begin position="1317"/>
        <end position="1343"/>
    </location>
</feature>
<dbReference type="Gene3D" id="3.30.40.10">
    <property type="entry name" value="Zinc/RING finger domain, C3HC4 (zinc finger)"/>
    <property type="match status" value="1"/>
</dbReference>
<evidence type="ECO:0000256" key="9">
    <source>
        <dbReference type="SAM" id="Coils"/>
    </source>
</evidence>
<evidence type="ECO:0000256" key="3">
    <source>
        <dbReference type="ARBA" id="ARBA00022723"/>
    </source>
</evidence>
<dbReference type="PROSITE" id="PS50089">
    <property type="entry name" value="ZF_RING_2"/>
    <property type="match status" value="1"/>
</dbReference>
<feature type="coiled-coil region" evidence="9">
    <location>
        <begin position="1237"/>
        <end position="1285"/>
    </location>
</feature>
<keyword evidence="3" id="KW-0479">Metal-binding</keyword>
<feature type="compositionally biased region" description="Basic and acidic residues" evidence="10">
    <location>
        <begin position="292"/>
        <end position="311"/>
    </location>
</feature>
<evidence type="ECO:0000313" key="13">
    <source>
        <dbReference type="Proteomes" id="UP001158576"/>
    </source>
</evidence>
<evidence type="ECO:0000313" key="12">
    <source>
        <dbReference type="EMBL" id="CAG5106216.1"/>
    </source>
</evidence>
<keyword evidence="2" id="KW-0678">Repressor</keyword>
<dbReference type="InterPro" id="IPR039774">
    <property type="entry name" value="Sin3-like"/>
</dbReference>
<dbReference type="SMART" id="SM00184">
    <property type="entry name" value="RING"/>
    <property type="match status" value="1"/>
</dbReference>
<feature type="domain" description="RING-type" evidence="11">
    <location>
        <begin position="1349"/>
        <end position="1389"/>
    </location>
</feature>
<dbReference type="EMBL" id="OU015566">
    <property type="protein sequence ID" value="CAG5106216.1"/>
    <property type="molecule type" value="Genomic_DNA"/>
</dbReference>
<dbReference type="SUPFAM" id="SSF57850">
    <property type="entry name" value="RING/U-box"/>
    <property type="match status" value="1"/>
</dbReference>
<dbReference type="InterPro" id="IPR001841">
    <property type="entry name" value="Znf_RING"/>
</dbReference>
<proteinExistence type="predicted"/>
<dbReference type="SUPFAM" id="SSF47762">
    <property type="entry name" value="PAH2 domain"/>
    <property type="match status" value="3"/>
</dbReference>
<evidence type="ECO:0000256" key="8">
    <source>
        <dbReference type="PROSITE-ProRule" id="PRU00810"/>
    </source>
</evidence>
<reference evidence="12 13" key="1">
    <citation type="submission" date="2021-04" db="EMBL/GenBank/DDBJ databases">
        <authorList>
            <person name="Bliznina A."/>
        </authorList>
    </citation>
    <scope>NUCLEOTIDE SEQUENCE [LARGE SCALE GENOMIC DNA]</scope>
</reference>
<dbReference type="PANTHER" id="PTHR12346:SF0">
    <property type="entry name" value="SIN3A, ISOFORM G"/>
    <property type="match status" value="1"/>
</dbReference>
<feature type="compositionally biased region" description="Low complexity" evidence="10">
    <location>
        <begin position="143"/>
        <end position="163"/>
    </location>
</feature>
<feature type="region of interest" description="Disordered" evidence="10">
    <location>
        <begin position="284"/>
        <end position="347"/>
    </location>
</feature>
<accession>A0ABN7SYX2</accession>
<dbReference type="InterPro" id="IPR031693">
    <property type="entry name" value="Sin3_C"/>
</dbReference>
<dbReference type="Pfam" id="PF16879">
    <property type="entry name" value="Sin3a_C"/>
    <property type="match status" value="1"/>
</dbReference>
<feature type="compositionally biased region" description="Basic and acidic residues" evidence="10">
    <location>
        <begin position="1332"/>
        <end position="1343"/>
    </location>
</feature>
<dbReference type="InterPro" id="IPR013083">
    <property type="entry name" value="Znf_RING/FYVE/PHD"/>
</dbReference>
<sequence length="1404" mass="159150">MNGGEGGNRPLRVIDALSYLDRVKNQFDDRQVIYNEFLEIMKEFKSQSTDTPGVIRRVRELFRGYPELIIGFNTFLPEGYEIRQEDIMGLEEDHPGKGPRQSSTSTSASNPAKSPNPGQMSGSVITPVSESSSIAEKASTPTPVASSLSSRSVPSAMPATTPATPMPEKKVPTPSVSKPSSSSSPASSGPSQPESNSQFDEAINLIQKIRTRYLNNNGVFREFLTILNEYKRVQPKTQEMTADVYSKMAHLLRNDLDLLEEFTNFLPEMKEEQQRLAQIEQQRKLAGNQTEIKPEAKEPKKEPKAEPEDQLAKPATSTTQVEKATPIVPSKRKNNSGSSPAGTSSKKRLLSGITLHEAAKYATDSELIFFQRVQSMLKETDAYHQFLKCISLYNNEIINRNELILLVEPIIGKSPELLVEFGKILGKAIDLPKSSMNPSDHGNKLQITPKSIQIVPAKPSPSSLPLVKSPPPNPAASVSLPKPNPAPTPYDIDYSNARHIGSSYRSMPKEHRRPPSKDPLAASVLNDIWVSLPTWSEDPQFSSTKKNQYEDVIIRCEDERFELDNVIEANLHTIKIFEGVQKKMQRMKDEERVKFKLEDTLGGTSNVIQRRAIHRIYGDKAADIIDGLKKSPSLTVPVVLKRLKAKNEEWRQSQKHFNRLWKDQLEKNYLKSMDHQGMNFRATDQKFLRPKNLINEIEATCDEMAMQGNENKPHYHTRVPDRRVIKDATSLIMHAIRKHNLTKPEKEQVKEIISRWLPSFLRPDDPKKFNLMYCGNTHFLLLRLHAILCQRLEIIRDKAAALLKEWKLSNSMDKETANIGCVPTLGVEVDEYYKAFLELVKCFYDGNVDHSVYEDTLREMFTTSAYHAFTLDKLILQISKFSIEITQKESALNIHQYHREENNSPGHIVRHMSTIHDIPVEEHVYRKRVENELEEEFLFRVTTYMVEDVNKISIQLMNIEDEDTETVQTDEASEKEDLGKYGQYLPDSLVSLEQKTKKGMAKQRFLRRNVTAVMKTEPNRHEQVRTTPGTLSVQAAVKKGLNNKKIRYIKGSHSSELIPGKIHRARVAYRKANGYAAKKHSRFHEFVEKWLQKNPAPKDEVYGEKLLRFGTAEVECFPHKTMKNIATDLCVNKSFVTSYGSIGKCSSCGYAVKKTANINGERYCGSCALEKFPENKSAKFEETDAKFKCYAGVNGKSCGADQLSYREFYIGTCCKDAAHTGGSLYKYERAEIVNEIYKDVREEEGIAEKKAEDAKKKVAETAKMIKESEKVVNEALKNVEKANAAFIDAQKAEEESNAELGKIKTFRRKVQTRSLFLTEDAMNEDNTTAEPPEPKKSRKAPEEDNKPKCRICFELFDENHPKAVLTSCGHTACLNCLSSLPQKTCPSCRKKFTKRNILQVFEDN</sequence>
<dbReference type="Gene3D" id="1.20.1160.11">
    <property type="entry name" value="Paired amphipathic helix"/>
    <property type="match status" value="3"/>
</dbReference>
<feature type="compositionally biased region" description="Polar residues" evidence="10">
    <location>
        <begin position="335"/>
        <end position="344"/>
    </location>
</feature>
<dbReference type="SMART" id="SM00761">
    <property type="entry name" value="HDAC_interact"/>
    <property type="match status" value="1"/>
</dbReference>
<keyword evidence="6 8" id="KW-0539">Nucleus</keyword>
<dbReference type="Pfam" id="PF14634">
    <property type="entry name" value="zf-RING_5"/>
    <property type="match status" value="1"/>
</dbReference>
<dbReference type="Proteomes" id="UP001158576">
    <property type="component" value="Chromosome 1"/>
</dbReference>
<evidence type="ECO:0000259" key="11">
    <source>
        <dbReference type="PROSITE" id="PS50089"/>
    </source>
</evidence>
<evidence type="ECO:0000256" key="10">
    <source>
        <dbReference type="SAM" id="MobiDB-lite"/>
    </source>
</evidence>
<dbReference type="PROSITE" id="PS51477">
    <property type="entry name" value="PAH"/>
    <property type="match status" value="3"/>
</dbReference>
<dbReference type="InterPro" id="IPR036600">
    <property type="entry name" value="PAH_sf"/>
</dbReference>
<keyword evidence="5" id="KW-0862">Zinc</keyword>
<evidence type="ECO:0000256" key="2">
    <source>
        <dbReference type="ARBA" id="ARBA00022491"/>
    </source>
</evidence>
<dbReference type="Pfam" id="PF02671">
    <property type="entry name" value="PAH"/>
    <property type="match status" value="3"/>
</dbReference>
<comment type="subcellular location">
    <subcellularLocation>
        <location evidence="1 8">Nucleus</location>
    </subcellularLocation>
</comment>